<dbReference type="AlphaFoldDB" id="A0A5C3QA27"/>
<dbReference type="PROSITE" id="PS00080">
    <property type="entry name" value="MULTICOPPER_OXIDASE2"/>
    <property type="match status" value="1"/>
</dbReference>
<protein>
    <submittedName>
        <fullName evidence="10">Type-2 Cu-depleted laccase from coprinus Cinereus At 1.68 A resolution</fullName>
    </submittedName>
</protein>
<name>A0A5C3QA27_9AGAR</name>
<reference evidence="10 11" key="1">
    <citation type="journal article" date="2019" name="Nat. Ecol. Evol.">
        <title>Megaphylogeny resolves global patterns of mushroom evolution.</title>
        <authorList>
            <person name="Varga T."/>
            <person name="Krizsan K."/>
            <person name="Foldi C."/>
            <person name="Dima B."/>
            <person name="Sanchez-Garcia M."/>
            <person name="Sanchez-Ramirez S."/>
            <person name="Szollosi G.J."/>
            <person name="Szarkandi J.G."/>
            <person name="Papp V."/>
            <person name="Albert L."/>
            <person name="Andreopoulos W."/>
            <person name="Angelini C."/>
            <person name="Antonin V."/>
            <person name="Barry K.W."/>
            <person name="Bougher N.L."/>
            <person name="Buchanan P."/>
            <person name="Buyck B."/>
            <person name="Bense V."/>
            <person name="Catcheside P."/>
            <person name="Chovatia M."/>
            <person name="Cooper J."/>
            <person name="Damon W."/>
            <person name="Desjardin D."/>
            <person name="Finy P."/>
            <person name="Geml J."/>
            <person name="Haridas S."/>
            <person name="Hughes K."/>
            <person name="Justo A."/>
            <person name="Karasinski D."/>
            <person name="Kautmanova I."/>
            <person name="Kiss B."/>
            <person name="Kocsube S."/>
            <person name="Kotiranta H."/>
            <person name="LaButti K.M."/>
            <person name="Lechner B.E."/>
            <person name="Liimatainen K."/>
            <person name="Lipzen A."/>
            <person name="Lukacs Z."/>
            <person name="Mihaltcheva S."/>
            <person name="Morgado L.N."/>
            <person name="Niskanen T."/>
            <person name="Noordeloos M.E."/>
            <person name="Ohm R.A."/>
            <person name="Ortiz-Santana B."/>
            <person name="Ovrebo C."/>
            <person name="Racz N."/>
            <person name="Riley R."/>
            <person name="Savchenko A."/>
            <person name="Shiryaev A."/>
            <person name="Soop K."/>
            <person name="Spirin V."/>
            <person name="Szebenyi C."/>
            <person name="Tomsovsky M."/>
            <person name="Tulloss R.E."/>
            <person name="Uehling J."/>
            <person name="Grigoriev I.V."/>
            <person name="Vagvolgyi C."/>
            <person name="Papp T."/>
            <person name="Martin F.M."/>
            <person name="Miettinen O."/>
            <person name="Hibbett D.S."/>
            <person name="Nagy L.G."/>
        </authorList>
    </citation>
    <scope>NUCLEOTIDE SEQUENCE [LARGE SCALE GENOMIC DNA]</scope>
    <source>
        <strain evidence="10 11">CBS 309.79</strain>
    </source>
</reference>
<dbReference type="STRING" id="1884261.A0A5C3QA27"/>
<dbReference type="InterPro" id="IPR002355">
    <property type="entry name" value="Cu_oxidase_Cu_BS"/>
</dbReference>
<dbReference type="GO" id="GO:0005507">
    <property type="term" value="F:copper ion binding"/>
    <property type="evidence" value="ECO:0007669"/>
    <property type="project" value="InterPro"/>
</dbReference>
<evidence type="ECO:0000313" key="11">
    <source>
        <dbReference type="Proteomes" id="UP000305067"/>
    </source>
</evidence>
<sequence>MLAFVPNIVQAQSGAVIAATQTTLEITNKVVAPDGFKRLAVIAGGTLPGPLLTTQKGGRFKVKVVNKLTERAMRKTTSVHWHGLFQKGTNWADGATFINQCPIASGHSFVYDFPTNEHTNTYWYHGHHEVQYCDGLRGPMVVYDKNDPHKSRYDVDNAGTVITLMDWYHMYAPVIGPQNHPDSTLINGKGRYAGGPAVALSVVNVEKGKRYRMRLASLACDANFKFSIDGHTSLEVIETDGESTKPMKADSIQIFAGQRYSFILHANQPINNYWIRALPNIGPAGFMGGVNSAILRYKGARNVDPTTTQTPSTLPLLEAQLAPLDHPAAPGIPQLGAADVNIRLEVGQNAQTGLFTMNGVTYVPPPVPVLLQIISGAQNAQDLLPAGSVYVLPRNKVVELTIVSLEAAAPHPFHLHGHAFSVVKGALDTVPNFKNPPRRDVYNAGGGGTTTVIRFVTDNAGPWMFHCHIEFHAVYGMSVIFAADTTSTELENPVPAGWSNLCPIYNALDPADH</sequence>
<evidence type="ECO:0000313" key="10">
    <source>
        <dbReference type="EMBL" id="TFK98914.1"/>
    </source>
</evidence>
<evidence type="ECO:0000256" key="3">
    <source>
        <dbReference type="ARBA" id="ARBA00023002"/>
    </source>
</evidence>
<dbReference type="InterPro" id="IPR011707">
    <property type="entry name" value="Cu-oxidase-like_N"/>
</dbReference>
<dbReference type="PROSITE" id="PS00079">
    <property type="entry name" value="MULTICOPPER_OXIDASE1"/>
    <property type="match status" value="1"/>
</dbReference>
<evidence type="ECO:0000259" key="9">
    <source>
        <dbReference type="Pfam" id="PF07732"/>
    </source>
</evidence>
<proteinExistence type="inferred from homology"/>
<evidence type="ECO:0000259" key="7">
    <source>
        <dbReference type="Pfam" id="PF00394"/>
    </source>
</evidence>
<keyword evidence="11" id="KW-1185">Reference proteome</keyword>
<evidence type="ECO:0000256" key="5">
    <source>
        <dbReference type="ARBA" id="ARBA00023157"/>
    </source>
</evidence>
<accession>A0A5C3QA27</accession>
<feature type="domain" description="Plastocyanin-like" evidence="7">
    <location>
        <begin position="160"/>
        <end position="300"/>
    </location>
</feature>
<dbReference type="Pfam" id="PF07732">
    <property type="entry name" value="Cu-oxidase_3"/>
    <property type="match status" value="1"/>
</dbReference>
<evidence type="ECO:0000256" key="1">
    <source>
        <dbReference type="ARBA" id="ARBA00010609"/>
    </source>
</evidence>
<feature type="domain" description="Plastocyanin-like" evidence="8">
    <location>
        <begin position="362"/>
        <end position="484"/>
    </location>
</feature>
<dbReference type="Gene3D" id="2.60.40.420">
    <property type="entry name" value="Cupredoxins - blue copper proteins"/>
    <property type="match status" value="3"/>
</dbReference>
<keyword evidence="2" id="KW-0479">Metal-binding</keyword>
<dbReference type="InterPro" id="IPR033138">
    <property type="entry name" value="Cu_oxidase_CS"/>
</dbReference>
<keyword evidence="3" id="KW-0560">Oxidoreductase</keyword>
<dbReference type="FunFam" id="2.60.40.420:FF:000045">
    <property type="entry name" value="Laccase 2"/>
    <property type="match status" value="1"/>
</dbReference>
<gene>
    <name evidence="10" type="ORF">BDV98DRAFT_552017</name>
</gene>
<dbReference type="InterPro" id="IPR001117">
    <property type="entry name" value="Cu-oxidase_2nd"/>
</dbReference>
<organism evidence="10 11">
    <name type="scientific">Pterulicium gracile</name>
    <dbReference type="NCBI Taxonomy" id="1884261"/>
    <lineage>
        <taxon>Eukaryota</taxon>
        <taxon>Fungi</taxon>
        <taxon>Dikarya</taxon>
        <taxon>Basidiomycota</taxon>
        <taxon>Agaricomycotina</taxon>
        <taxon>Agaricomycetes</taxon>
        <taxon>Agaricomycetidae</taxon>
        <taxon>Agaricales</taxon>
        <taxon>Pleurotineae</taxon>
        <taxon>Pterulaceae</taxon>
        <taxon>Pterulicium</taxon>
    </lineage>
</organism>
<dbReference type="CDD" id="cd13903">
    <property type="entry name" value="CuRO_3_Tv-LCC_like"/>
    <property type="match status" value="1"/>
</dbReference>
<evidence type="ECO:0000259" key="8">
    <source>
        <dbReference type="Pfam" id="PF07731"/>
    </source>
</evidence>
<evidence type="ECO:0000256" key="4">
    <source>
        <dbReference type="ARBA" id="ARBA00023008"/>
    </source>
</evidence>
<dbReference type="Pfam" id="PF07731">
    <property type="entry name" value="Cu-oxidase_2"/>
    <property type="match status" value="1"/>
</dbReference>
<dbReference type="OrthoDB" id="2121828at2759"/>
<dbReference type="GO" id="GO:0016491">
    <property type="term" value="F:oxidoreductase activity"/>
    <property type="evidence" value="ECO:0007669"/>
    <property type="project" value="UniProtKB-KW"/>
</dbReference>
<keyword evidence="4" id="KW-0186">Copper</keyword>
<dbReference type="PANTHER" id="PTHR11709:SF511">
    <property type="entry name" value="LACCASE"/>
    <property type="match status" value="1"/>
</dbReference>
<dbReference type="InterPro" id="IPR008972">
    <property type="entry name" value="Cupredoxin"/>
</dbReference>
<evidence type="ECO:0000256" key="6">
    <source>
        <dbReference type="ARBA" id="ARBA00023180"/>
    </source>
</evidence>
<dbReference type="EMBL" id="ML178836">
    <property type="protein sequence ID" value="TFK98914.1"/>
    <property type="molecule type" value="Genomic_DNA"/>
</dbReference>
<keyword evidence="5" id="KW-1015">Disulfide bond</keyword>
<dbReference type="Pfam" id="PF00394">
    <property type="entry name" value="Cu-oxidase"/>
    <property type="match status" value="1"/>
</dbReference>
<dbReference type="PANTHER" id="PTHR11709">
    <property type="entry name" value="MULTI-COPPER OXIDASE"/>
    <property type="match status" value="1"/>
</dbReference>
<comment type="similarity">
    <text evidence="1">Belongs to the multicopper oxidase family.</text>
</comment>
<feature type="domain" description="Plastocyanin-like" evidence="9">
    <location>
        <begin position="26"/>
        <end position="146"/>
    </location>
</feature>
<keyword evidence="6" id="KW-0325">Glycoprotein</keyword>
<evidence type="ECO:0000256" key="2">
    <source>
        <dbReference type="ARBA" id="ARBA00022723"/>
    </source>
</evidence>
<dbReference type="InterPro" id="IPR011706">
    <property type="entry name" value="Cu-oxidase_C"/>
</dbReference>
<dbReference type="SUPFAM" id="SSF49503">
    <property type="entry name" value="Cupredoxins"/>
    <property type="match status" value="3"/>
</dbReference>
<dbReference type="InterPro" id="IPR045087">
    <property type="entry name" value="Cu-oxidase_fam"/>
</dbReference>
<dbReference type="Proteomes" id="UP000305067">
    <property type="component" value="Unassembled WGS sequence"/>
</dbReference>